<dbReference type="InterPro" id="IPR011043">
    <property type="entry name" value="Gal_Oxase/kelch_b-propeller"/>
</dbReference>
<dbReference type="SMART" id="SM00612">
    <property type="entry name" value="Kelch"/>
    <property type="match status" value="4"/>
</dbReference>
<dbReference type="AlphaFoldDB" id="A0A9P4QPJ0"/>
<dbReference type="PANTHER" id="PTHR46344">
    <property type="entry name" value="OS02G0202900 PROTEIN"/>
    <property type="match status" value="1"/>
</dbReference>
<proteinExistence type="predicted"/>
<keyword evidence="3" id="KW-0732">Signal</keyword>
<evidence type="ECO:0000313" key="4">
    <source>
        <dbReference type="EMBL" id="KAF2731297.1"/>
    </source>
</evidence>
<evidence type="ECO:0000256" key="1">
    <source>
        <dbReference type="ARBA" id="ARBA00022441"/>
    </source>
</evidence>
<dbReference type="Gene3D" id="2.120.10.80">
    <property type="entry name" value="Kelch-type beta propeller"/>
    <property type="match status" value="2"/>
</dbReference>
<dbReference type="InterPro" id="IPR006652">
    <property type="entry name" value="Kelch_1"/>
</dbReference>
<dbReference type="SUPFAM" id="SSF50965">
    <property type="entry name" value="Galactose oxidase, central domain"/>
    <property type="match status" value="1"/>
</dbReference>
<evidence type="ECO:0000256" key="2">
    <source>
        <dbReference type="ARBA" id="ARBA00022737"/>
    </source>
</evidence>
<dbReference type="OrthoDB" id="45365at2759"/>
<keyword evidence="5" id="KW-1185">Reference proteome</keyword>
<keyword evidence="1" id="KW-0880">Kelch repeat</keyword>
<accession>A0A9P4QPJ0</accession>
<dbReference type="Proteomes" id="UP000799444">
    <property type="component" value="Unassembled WGS sequence"/>
</dbReference>
<feature type="signal peptide" evidence="3">
    <location>
        <begin position="1"/>
        <end position="18"/>
    </location>
</feature>
<sequence length="349" mass="36800">MRPILTTLLFSLLPLTTPSPLPNPPTQWHTLPSIPLAARQEHSTFFLPPSTIGILGGVVPNGTTSVSTTPLMQFYSLTHNTWSTMPPMPKPLNHVNVAVAHGKIYVLGGLADAPAGVSWNATAESWIYDPSTQAWEAIAPLPEGEVRGSAAMGVWGDKIILAGGMRALVLSGPGAGLQDTVDVVSMFDTGTGEYVAVPEAAKRMPGGRDHAGAAVVGGKMYVLGGREGGQLNVKDTVFVLDLGSMEEGWRVSGARMPTARGGVAAGVIGKRVFTFGGEGNQELESRVFNQTEVYDTVGDNWEELEQMAVPRHGTYAVGVGDRVYVPGGGVQFGGEAPVATFDAFSPFHY</sequence>
<dbReference type="EMBL" id="ML996199">
    <property type="protein sequence ID" value="KAF2731297.1"/>
    <property type="molecule type" value="Genomic_DNA"/>
</dbReference>
<keyword evidence="2" id="KW-0677">Repeat</keyword>
<reference evidence="4" key="1">
    <citation type="journal article" date="2020" name="Stud. Mycol.">
        <title>101 Dothideomycetes genomes: a test case for predicting lifestyles and emergence of pathogens.</title>
        <authorList>
            <person name="Haridas S."/>
            <person name="Albert R."/>
            <person name="Binder M."/>
            <person name="Bloem J."/>
            <person name="Labutti K."/>
            <person name="Salamov A."/>
            <person name="Andreopoulos B."/>
            <person name="Baker S."/>
            <person name="Barry K."/>
            <person name="Bills G."/>
            <person name="Bluhm B."/>
            <person name="Cannon C."/>
            <person name="Castanera R."/>
            <person name="Culley D."/>
            <person name="Daum C."/>
            <person name="Ezra D."/>
            <person name="Gonzalez J."/>
            <person name="Henrissat B."/>
            <person name="Kuo A."/>
            <person name="Liang C."/>
            <person name="Lipzen A."/>
            <person name="Lutzoni F."/>
            <person name="Magnuson J."/>
            <person name="Mondo S."/>
            <person name="Nolan M."/>
            <person name="Ohm R."/>
            <person name="Pangilinan J."/>
            <person name="Park H.-J."/>
            <person name="Ramirez L."/>
            <person name="Alfaro M."/>
            <person name="Sun H."/>
            <person name="Tritt A."/>
            <person name="Yoshinaga Y."/>
            <person name="Zwiers L.-H."/>
            <person name="Turgeon B."/>
            <person name="Goodwin S."/>
            <person name="Spatafora J."/>
            <person name="Crous P."/>
            <person name="Grigoriev I."/>
        </authorList>
    </citation>
    <scope>NUCLEOTIDE SEQUENCE</scope>
    <source>
        <strain evidence="4">CBS 125425</strain>
    </source>
</reference>
<gene>
    <name evidence="4" type="ORF">EJ04DRAFT_545309</name>
</gene>
<organism evidence="4 5">
    <name type="scientific">Polyplosphaeria fusca</name>
    <dbReference type="NCBI Taxonomy" id="682080"/>
    <lineage>
        <taxon>Eukaryota</taxon>
        <taxon>Fungi</taxon>
        <taxon>Dikarya</taxon>
        <taxon>Ascomycota</taxon>
        <taxon>Pezizomycotina</taxon>
        <taxon>Dothideomycetes</taxon>
        <taxon>Pleosporomycetidae</taxon>
        <taxon>Pleosporales</taxon>
        <taxon>Tetraplosphaeriaceae</taxon>
        <taxon>Polyplosphaeria</taxon>
    </lineage>
</organism>
<dbReference type="PANTHER" id="PTHR46344:SF27">
    <property type="entry name" value="KELCH REPEAT SUPERFAMILY PROTEIN"/>
    <property type="match status" value="1"/>
</dbReference>
<name>A0A9P4QPJ0_9PLEO</name>
<comment type="caution">
    <text evidence="4">The sequence shown here is derived from an EMBL/GenBank/DDBJ whole genome shotgun (WGS) entry which is preliminary data.</text>
</comment>
<evidence type="ECO:0000313" key="5">
    <source>
        <dbReference type="Proteomes" id="UP000799444"/>
    </source>
</evidence>
<dbReference type="Pfam" id="PF01344">
    <property type="entry name" value="Kelch_1"/>
    <property type="match status" value="1"/>
</dbReference>
<feature type="chain" id="PRO_5040163234" evidence="3">
    <location>
        <begin position="19"/>
        <end position="349"/>
    </location>
</feature>
<dbReference type="Pfam" id="PF24681">
    <property type="entry name" value="Kelch_KLHDC2_KLHL20_DRC7"/>
    <property type="match status" value="1"/>
</dbReference>
<protein>
    <submittedName>
        <fullName evidence="4">Galactose oxidase</fullName>
    </submittedName>
</protein>
<dbReference type="InterPro" id="IPR015915">
    <property type="entry name" value="Kelch-typ_b-propeller"/>
</dbReference>
<evidence type="ECO:0000256" key="3">
    <source>
        <dbReference type="SAM" id="SignalP"/>
    </source>
</evidence>